<dbReference type="InterPro" id="IPR027414">
    <property type="entry name" value="GH95_N_dom"/>
</dbReference>
<organism evidence="5 6">
    <name type="scientific">Mediterranea massiliensis</name>
    <dbReference type="NCBI Taxonomy" id="1841865"/>
    <lineage>
        <taxon>Bacteria</taxon>
        <taxon>Pseudomonadati</taxon>
        <taxon>Bacteroidota</taxon>
        <taxon>Bacteroidia</taxon>
        <taxon>Bacteroidales</taxon>
        <taxon>Bacteroidaceae</taxon>
        <taxon>Mediterranea</taxon>
    </lineage>
</organism>
<keyword evidence="5" id="KW-0378">Hydrolase</keyword>
<dbReference type="Gene3D" id="1.50.10.10">
    <property type="match status" value="1"/>
</dbReference>
<dbReference type="EMBL" id="JACLYZ010000007">
    <property type="protein sequence ID" value="MBM6734492.1"/>
    <property type="molecule type" value="Genomic_DNA"/>
</dbReference>
<dbReference type="InterPro" id="IPR054363">
    <property type="entry name" value="GH95_cat"/>
</dbReference>
<feature type="chain" id="PRO_5045520058" evidence="1">
    <location>
        <begin position="26"/>
        <end position="807"/>
    </location>
</feature>
<dbReference type="InterPro" id="IPR016518">
    <property type="entry name" value="Alpha-L-fucosidase"/>
</dbReference>
<dbReference type="Pfam" id="PF14498">
    <property type="entry name" value="Glyco_hyd_65N_2"/>
    <property type="match status" value="1"/>
</dbReference>
<feature type="domain" description="Glycosyl hydrolase family 95 catalytic" evidence="4">
    <location>
        <begin position="308"/>
        <end position="729"/>
    </location>
</feature>
<protein>
    <submittedName>
        <fullName evidence="5">Glycoside hydrolase N-terminal domain-containing protein</fullName>
    </submittedName>
</protein>
<proteinExistence type="predicted"/>
<dbReference type="PIRSF" id="PIRSF007663">
    <property type="entry name" value="UCP007663"/>
    <property type="match status" value="1"/>
</dbReference>
<dbReference type="Proteomes" id="UP000766986">
    <property type="component" value="Unassembled WGS sequence"/>
</dbReference>
<dbReference type="Pfam" id="PF22124">
    <property type="entry name" value="Glyco_hydro_95_cat"/>
    <property type="match status" value="1"/>
</dbReference>
<feature type="signal peptide" evidence="1">
    <location>
        <begin position="1"/>
        <end position="25"/>
    </location>
</feature>
<dbReference type="PANTHER" id="PTHR31084">
    <property type="entry name" value="ALPHA-L-FUCOSIDASE 2"/>
    <property type="match status" value="1"/>
</dbReference>
<name>A0ABS2DYN8_9BACT</name>
<keyword evidence="6" id="KW-1185">Reference proteome</keyword>
<evidence type="ECO:0000256" key="1">
    <source>
        <dbReference type="SAM" id="SignalP"/>
    </source>
</evidence>
<evidence type="ECO:0000313" key="6">
    <source>
        <dbReference type="Proteomes" id="UP000766986"/>
    </source>
</evidence>
<dbReference type="InterPro" id="IPR049053">
    <property type="entry name" value="AFCA-like_C"/>
</dbReference>
<sequence>MKIMFAKRSVQVLCCLCLSAGAAQAQDSGLVLHYDRPAQYFEEALVIGNGTMGAIVYGGTARDVLSLNDLTLWTGEPDRKVTTPDAHLAIPVIREKLDREDYRGADQEQRKVQGHYSENYQPLGQLAITYLDASATVTSYRRSLDISTAIASTRYLRDGKDFSCDYFASAPDSVIVIRLCSQSPEGIRALLSFDSQLPHATSARNNEISAEGYAAYHSYPVYYDDVTEKHLYDPDRGIHFRTLVKVLTKDGQVKSYPSGELKLEGVHEAVVLVANATSFNGFDKDPVREGRDYRTLAERRISRAAAKSYDELHRNHVADYQYFFNRVKLDLGRTASDIASLPTDEQLRRYTDESQYNPQLEALYFQYGRYLLISCSRTPGVPANLQGLWNERLLPPWSCNYTSNINLEENYWAAETANLSEMHRPLMDFIVHLSRTGQESAKAYYGVNQGWCLGQNTDIWAMTCPVGLNVGDPSWACWTMGGAWLSTHIWERYLFTQDKEFLKQYYPTLKGAADFCLNWLIEKDGYLLTSPGTSPENKFVTPDGYVGATSYGCTADLAMTRECLQDAVRAAEVLGLDKDFRRKAGDALSRLLPYRVGQNGNLQEWFHDWSDEDPQHRHQSHLFGLYPGHHLSVDETPELAKACARTLEIKGDNTTGWSTGWRVNLYARLKDGEGAYHIYRRLLRYVTPDGYKGKDARRGGGTYPNLLDAHSPFQIDGNFGGCAGVIEMLMQSSATSITLLPALPAQWKDGSVQGICARGGFVVDMDWKDGRVTRLHITSRKGGKTRIFFNGQSKKISLKANESKQIL</sequence>
<comment type="caution">
    <text evidence="5">The sequence shown here is derived from an EMBL/GenBank/DDBJ whole genome shotgun (WGS) entry which is preliminary data.</text>
</comment>
<evidence type="ECO:0000259" key="4">
    <source>
        <dbReference type="Pfam" id="PF22124"/>
    </source>
</evidence>
<dbReference type="InterPro" id="IPR008928">
    <property type="entry name" value="6-hairpin_glycosidase_sf"/>
</dbReference>
<evidence type="ECO:0000313" key="5">
    <source>
        <dbReference type="EMBL" id="MBM6734492.1"/>
    </source>
</evidence>
<dbReference type="SUPFAM" id="SSF48208">
    <property type="entry name" value="Six-hairpin glycosidases"/>
    <property type="match status" value="1"/>
</dbReference>
<dbReference type="GO" id="GO:0016787">
    <property type="term" value="F:hydrolase activity"/>
    <property type="evidence" value="ECO:0007669"/>
    <property type="project" value="UniProtKB-KW"/>
</dbReference>
<feature type="domain" description="Glycosyl hydrolase family 95 N-terminal" evidence="2">
    <location>
        <begin position="32"/>
        <end position="280"/>
    </location>
</feature>
<evidence type="ECO:0000259" key="2">
    <source>
        <dbReference type="Pfam" id="PF14498"/>
    </source>
</evidence>
<evidence type="ECO:0000259" key="3">
    <source>
        <dbReference type="Pfam" id="PF21307"/>
    </source>
</evidence>
<keyword evidence="1" id="KW-0732">Signal</keyword>
<dbReference type="PANTHER" id="PTHR31084:SF0">
    <property type="entry name" value="ALPHA-L-FUCOSIDASE 2"/>
    <property type="match status" value="1"/>
</dbReference>
<feature type="domain" description="Alpha fucosidase A-like C-terminal" evidence="3">
    <location>
        <begin position="731"/>
        <end position="795"/>
    </location>
</feature>
<dbReference type="Pfam" id="PF21307">
    <property type="entry name" value="Glyco_hydro_95_C"/>
    <property type="match status" value="1"/>
</dbReference>
<reference evidence="5 6" key="1">
    <citation type="journal article" date="2021" name="Sci. Rep.">
        <title>The distribution of antibiotic resistance genes in chicken gut microbiota commensals.</title>
        <authorList>
            <person name="Juricova H."/>
            <person name="Matiasovicova J."/>
            <person name="Kubasova T."/>
            <person name="Cejkova D."/>
            <person name="Rychlik I."/>
        </authorList>
    </citation>
    <scope>NUCLEOTIDE SEQUENCE [LARGE SCALE GENOMIC DNA]</scope>
    <source>
        <strain evidence="5 6">An772</strain>
    </source>
</reference>
<gene>
    <name evidence="5" type="ORF">H7U35_04515</name>
</gene>
<dbReference type="InterPro" id="IPR012341">
    <property type="entry name" value="6hp_glycosidase-like_sf"/>
</dbReference>
<accession>A0ABS2DYN8</accession>
<dbReference type="RefSeq" id="WP_239481031.1">
    <property type="nucleotide sequence ID" value="NZ_JACLYZ010000007.1"/>
</dbReference>